<dbReference type="STRING" id="1114972.FD35_GL000851"/>
<dbReference type="Pfam" id="PF01872">
    <property type="entry name" value="RibD_C"/>
    <property type="match status" value="1"/>
</dbReference>
<feature type="domain" description="Bacterial bifunctional deaminase-reductase C-terminal" evidence="1">
    <location>
        <begin position="3"/>
        <end position="157"/>
    </location>
</feature>
<reference evidence="2 3" key="1">
    <citation type="journal article" date="2015" name="Genome Announc.">
        <title>Expanding the biotechnology potential of lactobacilli through comparative genomics of 213 strains and associated genera.</title>
        <authorList>
            <person name="Sun Z."/>
            <person name="Harris H.M."/>
            <person name="McCann A."/>
            <person name="Guo C."/>
            <person name="Argimon S."/>
            <person name="Zhang W."/>
            <person name="Yang X."/>
            <person name="Jeffery I.B."/>
            <person name="Cooney J.C."/>
            <person name="Kagawa T.F."/>
            <person name="Liu W."/>
            <person name="Song Y."/>
            <person name="Salvetti E."/>
            <person name="Wrobel A."/>
            <person name="Rasinkangas P."/>
            <person name="Parkhill J."/>
            <person name="Rea M.C."/>
            <person name="O'Sullivan O."/>
            <person name="Ritari J."/>
            <person name="Douillard F.P."/>
            <person name="Paul Ross R."/>
            <person name="Yang R."/>
            <person name="Briner A.E."/>
            <person name="Felis G.E."/>
            <person name="de Vos W.M."/>
            <person name="Barrangou R."/>
            <person name="Klaenhammer T.R."/>
            <person name="Caufield P.W."/>
            <person name="Cui Y."/>
            <person name="Zhang H."/>
            <person name="O'Toole P.W."/>
        </authorList>
    </citation>
    <scope>NUCLEOTIDE SEQUENCE [LARGE SCALE GENOMIC DNA]</scope>
    <source>
        <strain evidence="2 3">DSM 15814</strain>
    </source>
</reference>
<name>A0A0R1RAX9_9LACO</name>
<dbReference type="EMBL" id="AZFF01000014">
    <property type="protein sequence ID" value="KRL53884.1"/>
    <property type="molecule type" value="Genomic_DNA"/>
</dbReference>
<sequence>MYVSTSLDGRLADANGGLDWLTNTAVDGDAGYDRLMGEIDTLIMGRTTYDYVIDHSDTYPYKNLNSIVLTHHDIAAADGVQPYQGDVVTLVDQLRQKSGKAIWIVGGGEIVGALIQAELIDDLRLFVAPAFLGAGPKLWQPGEQAKNFELVNVSRAGQLAELDYRVRNK</sequence>
<dbReference type="PANTHER" id="PTHR38011">
    <property type="entry name" value="DIHYDROFOLATE REDUCTASE FAMILY PROTEIN (AFU_ORTHOLOGUE AFUA_8G06820)"/>
    <property type="match status" value="1"/>
</dbReference>
<dbReference type="AlphaFoldDB" id="A0A0R1RAX9"/>
<dbReference type="Gene3D" id="3.40.430.10">
    <property type="entry name" value="Dihydrofolate Reductase, subunit A"/>
    <property type="match status" value="1"/>
</dbReference>
<accession>A0A0R1RAX9</accession>
<dbReference type="GO" id="GO:0008703">
    <property type="term" value="F:5-amino-6-(5-phosphoribosylamino)uracil reductase activity"/>
    <property type="evidence" value="ECO:0007669"/>
    <property type="project" value="InterPro"/>
</dbReference>
<dbReference type="InterPro" id="IPR002734">
    <property type="entry name" value="RibDG_C"/>
</dbReference>
<proteinExistence type="predicted"/>
<organism evidence="2 3">
    <name type="scientific">Furfurilactobacillus rossiae DSM 15814</name>
    <dbReference type="NCBI Taxonomy" id="1114972"/>
    <lineage>
        <taxon>Bacteria</taxon>
        <taxon>Bacillati</taxon>
        <taxon>Bacillota</taxon>
        <taxon>Bacilli</taxon>
        <taxon>Lactobacillales</taxon>
        <taxon>Lactobacillaceae</taxon>
        <taxon>Furfurilactobacillus</taxon>
    </lineage>
</organism>
<dbReference type="PATRIC" id="fig|1114972.6.peg.858"/>
<evidence type="ECO:0000313" key="2">
    <source>
        <dbReference type="EMBL" id="KRL53884.1"/>
    </source>
</evidence>
<dbReference type="InterPro" id="IPR024072">
    <property type="entry name" value="DHFR-like_dom_sf"/>
</dbReference>
<evidence type="ECO:0000259" key="1">
    <source>
        <dbReference type="Pfam" id="PF01872"/>
    </source>
</evidence>
<keyword evidence="3" id="KW-1185">Reference proteome</keyword>
<dbReference type="SUPFAM" id="SSF53597">
    <property type="entry name" value="Dihydrofolate reductase-like"/>
    <property type="match status" value="1"/>
</dbReference>
<dbReference type="InterPro" id="IPR050765">
    <property type="entry name" value="Riboflavin_Biosynth_HTPR"/>
</dbReference>
<dbReference type="Proteomes" id="UP000051999">
    <property type="component" value="Unassembled WGS sequence"/>
</dbReference>
<comment type="caution">
    <text evidence="2">The sequence shown here is derived from an EMBL/GenBank/DDBJ whole genome shotgun (WGS) entry which is preliminary data.</text>
</comment>
<dbReference type="GO" id="GO:0009231">
    <property type="term" value="P:riboflavin biosynthetic process"/>
    <property type="evidence" value="ECO:0007669"/>
    <property type="project" value="InterPro"/>
</dbReference>
<protein>
    <recommendedName>
        <fullName evidence="1">Bacterial bifunctional deaminase-reductase C-terminal domain-containing protein</fullName>
    </recommendedName>
</protein>
<dbReference type="eggNOG" id="COG0262">
    <property type="taxonomic scope" value="Bacteria"/>
</dbReference>
<evidence type="ECO:0000313" key="3">
    <source>
        <dbReference type="Proteomes" id="UP000051999"/>
    </source>
</evidence>
<dbReference type="PANTHER" id="PTHR38011:SF11">
    <property type="entry name" value="2,5-DIAMINO-6-RIBOSYLAMINO-4(3H)-PYRIMIDINONE 5'-PHOSPHATE REDUCTASE"/>
    <property type="match status" value="1"/>
</dbReference>
<gene>
    <name evidence="2" type="ORF">FD35_GL000851</name>
</gene>